<gene>
    <name evidence="1" type="ordered locus">Metin_0251</name>
</gene>
<dbReference type="Gene3D" id="1.10.10.10">
    <property type="entry name" value="Winged helix-like DNA-binding domain superfamily/Winged helix DNA-binding domain"/>
    <property type="match status" value="1"/>
</dbReference>
<evidence type="ECO:0008006" key="3">
    <source>
        <dbReference type="Google" id="ProtNLM"/>
    </source>
</evidence>
<dbReference type="Proteomes" id="UP000002061">
    <property type="component" value="Chromosome"/>
</dbReference>
<evidence type="ECO:0000313" key="2">
    <source>
        <dbReference type="Proteomes" id="UP000002061"/>
    </source>
</evidence>
<organism evidence="1 2">
    <name type="scientific">Methanocaldococcus infernus (strain DSM 11812 / JCM 15783 / ME)</name>
    <dbReference type="NCBI Taxonomy" id="573063"/>
    <lineage>
        <taxon>Archaea</taxon>
        <taxon>Methanobacteriati</taxon>
        <taxon>Methanobacteriota</taxon>
        <taxon>Methanomada group</taxon>
        <taxon>Methanococci</taxon>
        <taxon>Methanococcales</taxon>
        <taxon>Methanocaldococcaceae</taxon>
        <taxon>Methanocaldococcus</taxon>
    </lineage>
</organism>
<dbReference type="InterPro" id="IPR036388">
    <property type="entry name" value="WH-like_DNA-bd_sf"/>
</dbReference>
<keyword evidence="2" id="KW-1185">Reference proteome</keyword>
<dbReference type="AlphaFoldDB" id="D5VQR8"/>
<name>D5VQR8_METIM</name>
<proteinExistence type="predicted"/>
<dbReference type="InterPro" id="IPR019707">
    <property type="entry name" value="DUF2582"/>
</dbReference>
<reference evidence="1" key="1">
    <citation type="submission" date="2010-04" db="EMBL/GenBank/DDBJ databases">
        <title>Complete sequence of Methanocaldococcus infernus ME.</title>
        <authorList>
            <consortium name="US DOE Joint Genome Institute"/>
            <person name="Lucas S."/>
            <person name="Copeland A."/>
            <person name="Lapidus A."/>
            <person name="Cheng J.-F."/>
            <person name="Bruce D."/>
            <person name="Goodwin L."/>
            <person name="Pitluck S."/>
            <person name="Munk A.C."/>
            <person name="Detter J.C."/>
            <person name="Han C."/>
            <person name="Tapia R."/>
            <person name="Land M."/>
            <person name="Hauser L."/>
            <person name="Kyrpides N."/>
            <person name="Mikhailova N."/>
            <person name="Sieprawska-Lupa M."/>
            <person name="Whitman W.B."/>
            <person name="Woyke T."/>
        </authorList>
    </citation>
    <scope>NUCLEOTIDE SEQUENCE [LARGE SCALE GENOMIC DNA]</scope>
    <source>
        <strain evidence="1">ME</strain>
    </source>
</reference>
<sequence length="72" mass="8285">MENLWAKIGETAGRIYNILLEGEKTLSQLEKILRKEGYSPSVIKMAIGWLAREDKVDVLKDNRKMVIKLKNP</sequence>
<dbReference type="EMBL" id="CP002009">
    <property type="protein sequence ID" value="ADG12921.1"/>
    <property type="molecule type" value="Genomic_DNA"/>
</dbReference>
<accession>D5VQR8</accession>
<dbReference type="STRING" id="573063.Metin_0251"/>
<dbReference type="Pfam" id="PF10771">
    <property type="entry name" value="DUF2582"/>
    <property type="match status" value="1"/>
</dbReference>
<evidence type="ECO:0000313" key="1">
    <source>
        <dbReference type="EMBL" id="ADG12921.1"/>
    </source>
</evidence>
<dbReference type="eggNOG" id="arCOG05093">
    <property type="taxonomic scope" value="Archaea"/>
</dbReference>
<dbReference type="HOGENOM" id="CLU_175324_2_1_2"/>
<dbReference type="KEGG" id="mif:Metin_0251"/>
<protein>
    <recommendedName>
        <fullName evidence="3">Winged helix-turn-helix domain-containing protein</fullName>
    </recommendedName>
</protein>
<dbReference type="OrthoDB" id="122350at2157"/>
<dbReference type="RefSeq" id="WP_013099667.1">
    <property type="nucleotide sequence ID" value="NC_014122.1"/>
</dbReference>
<dbReference type="GeneID" id="9131251"/>